<evidence type="ECO:0000313" key="2">
    <source>
        <dbReference type="EMBL" id="NML72088.1"/>
    </source>
</evidence>
<dbReference type="RefSeq" id="WP_169236545.1">
    <property type="nucleotide sequence ID" value="NZ_JABBGI010000036.1"/>
</dbReference>
<keyword evidence="1" id="KW-0732">Signal</keyword>
<dbReference type="EMBL" id="JABBGI010000036">
    <property type="protein sequence ID" value="NML72088.1"/>
    <property type="molecule type" value="Genomic_DNA"/>
</dbReference>
<feature type="chain" id="PRO_5031179671" description="DUF4412 domain-containing protein" evidence="1">
    <location>
        <begin position="21"/>
        <end position="466"/>
    </location>
</feature>
<accession>A0A7Y0FTA6</accession>
<organism evidence="2 3">
    <name type="scientific">Chryseobacterium antibioticum</name>
    <dbReference type="NCBI Taxonomy" id="2728847"/>
    <lineage>
        <taxon>Bacteria</taxon>
        <taxon>Pseudomonadati</taxon>
        <taxon>Bacteroidota</taxon>
        <taxon>Flavobacteriia</taxon>
        <taxon>Flavobacteriales</taxon>
        <taxon>Weeksellaceae</taxon>
        <taxon>Chryseobacterium group</taxon>
        <taxon>Chryseobacterium</taxon>
    </lineage>
</organism>
<feature type="signal peptide" evidence="1">
    <location>
        <begin position="1"/>
        <end position="20"/>
    </location>
</feature>
<dbReference type="AlphaFoldDB" id="A0A7Y0FTA6"/>
<evidence type="ECO:0000256" key="1">
    <source>
        <dbReference type="SAM" id="SignalP"/>
    </source>
</evidence>
<sequence>MMKIKLLIATAMFASISAFSQEIKIKKGELLLDDKVVAKVDDKKNVYSFSDLNGQPKFSIKVFPTINTEKGWVEFTGQNGNVKEVDFADTGFTLSEGKLIVKNALAQGLLTKDGINEEKVKEFFQTTDRSLTENREKTKKMQQEVNDKEDILANEMGITIDNSGKIWNKNKELQGHIQRVNTGNQTIVLNYEYRVYDINKIQIAKLQCTNSDTYNSKNGLKITTYDNKEAEIFVTRNDYSGALSQDKMADRMVRKLFANGYTLGDMKDTVVDHVNNKNQTAENNAKANSKNIYNTPGYVIDKDGTKKEGSITIEFESIGAKLGKEKGVADITNYGGTVTLNVNGKDEFFKAKDGIKFCAGEKCFIGVAGTNMFGGSVFSEILSENNGSYVLLDVKTPEDYYLKLANQPKAVYLGEKGGFGKRKPEKIKKVFDEYVSCPALDFSKYDTKTKEGLINVLNDYQSSCKK</sequence>
<protein>
    <recommendedName>
        <fullName evidence="4">DUF4412 domain-containing protein</fullName>
    </recommendedName>
</protein>
<keyword evidence="3" id="KW-1185">Reference proteome</keyword>
<comment type="caution">
    <text evidence="2">The sequence shown here is derived from an EMBL/GenBank/DDBJ whole genome shotgun (WGS) entry which is preliminary data.</text>
</comment>
<reference evidence="2 3" key="1">
    <citation type="submission" date="2020-04" db="EMBL/GenBank/DDBJ databases">
        <title>Chryseobacterium sp. RP-3-3 sp. nov., isolated from Jeju soil.</title>
        <authorList>
            <person name="Dahal R.H."/>
        </authorList>
    </citation>
    <scope>NUCLEOTIDE SEQUENCE [LARGE SCALE GENOMIC DNA]</scope>
    <source>
        <strain evidence="2 3">RP-3-3</strain>
    </source>
</reference>
<evidence type="ECO:0008006" key="4">
    <source>
        <dbReference type="Google" id="ProtNLM"/>
    </source>
</evidence>
<gene>
    <name evidence="2" type="ORF">HHL23_20175</name>
</gene>
<name>A0A7Y0FTA6_9FLAO</name>
<evidence type="ECO:0000313" key="3">
    <source>
        <dbReference type="Proteomes" id="UP000544054"/>
    </source>
</evidence>
<proteinExistence type="predicted"/>
<dbReference type="Proteomes" id="UP000544054">
    <property type="component" value="Unassembled WGS sequence"/>
</dbReference>